<evidence type="ECO:0000256" key="4">
    <source>
        <dbReference type="ARBA" id="ARBA00022825"/>
    </source>
</evidence>
<evidence type="ECO:0000259" key="5">
    <source>
        <dbReference type="Pfam" id="PF00082"/>
    </source>
</evidence>
<dbReference type="CDD" id="cd04847">
    <property type="entry name" value="Peptidases_S8_Subtilisin_like_2"/>
    <property type="match status" value="1"/>
</dbReference>
<sequence>MTTSKQHILLNGYISPENYRSRSTGRSPQVLAKDRLPHGTLLLNQYNQIIARYTERPRIPPITDEYGIYVRLVSFELCELPIDKIDNSYFKLCSLTKRANREIAILFISDANRTKFINKINEYLDPLRDGAEFPRNHLLIDSIESIELADITSFWTDKAELIPADRNEEKWFELWLKGNIDDATNIAQSICERINGRLGNSSINFFDTTVLLIKTSLARLSICLEIISNLKELRAARDDISVLVNSLPTEQHQWADDVTVRINRSIDADVSICVLDTGVNYNNPLLSSFSNTLLSTAWDSSWPLFDDYNQRPYNDHGSRQAGLCIYGDFLSAILSNQLISIPYHIESGRILPPRTANNPALYGAITTGTSSRLELENPNWRRVYSLAVTAEPNAIGGQPSSWSAEIDKFCFGLEDDIQRLFVISAGNSQPTNLNLDYWDSVTLAEIEDPAQSWNALTIGAYTDKTTHTDPEYMGWSPFAASEDIAPSTRSSISWGWRKHAPYKPDLVEEGGNKLLSPNRDEMTNTIELSLLTTSGRASNQLFEVNSDTSAACALVSRQAALLMAEYPEYWPETIRGLLVHTAKWTSRMRERYRTELSRSTAKLAKETLLRMVGYGVPDLQRAMHSAENALTLVSQSEMTPFNRTGSGDPTLNEMHLFSLPWPIEALRLLPPETNVTLRITLSYFIEPNPSQKGFRRQYTYQSHGLRFAVIRPNQSLDNFRASINRNANSEEYNGPEGDASGWSLGPQLRARGSLHSDAWKGSAADLAEMNIIAVYPVGGWWKYRTAQDRYANRVRYSLLVSIDVPDENIDIYSEVENLVNIENQISIDV</sequence>
<gene>
    <name evidence="6" type="ORF">NQH49_11240</name>
</gene>
<dbReference type="EMBL" id="JANIET010000001">
    <property type="protein sequence ID" value="MCQ8228049.1"/>
    <property type="molecule type" value="Genomic_DNA"/>
</dbReference>
<protein>
    <submittedName>
        <fullName evidence="6">S8 family peptidase</fullName>
    </submittedName>
</protein>
<dbReference type="PROSITE" id="PS00136">
    <property type="entry name" value="SUBTILASE_ASP"/>
    <property type="match status" value="1"/>
</dbReference>
<dbReference type="PANTHER" id="PTHR43806:SF11">
    <property type="entry name" value="CEREVISIN-RELATED"/>
    <property type="match status" value="1"/>
</dbReference>
<keyword evidence="4" id="KW-0720">Serine protease</keyword>
<name>A0ABT1VN92_9GAMM</name>
<keyword evidence="7" id="KW-1185">Reference proteome</keyword>
<organism evidence="6 7">
    <name type="scientific">Pantoea trifolii</name>
    <dbReference type="NCBI Taxonomy" id="2968030"/>
    <lineage>
        <taxon>Bacteria</taxon>
        <taxon>Pseudomonadati</taxon>
        <taxon>Pseudomonadota</taxon>
        <taxon>Gammaproteobacteria</taxon>
        <taxon>Enterobacterales</taxon>
        <taxon>Erwiniaceae</taxon>
        <taxon>Pantoea</taxon>
    </lineage>
</organism>
<dbReference type="SUPFAM" id="SSF52743">
    <property type="entry name" value="Subtilisin-like"/>
    <property type="match status" value="1"/>
</dbReference>
<dbReference type="InterPro" id="IPR000209">
    <property type="entry name" value="Peptidase_S8/S53_dom"/>
</dbReference>
<evidence type="ECO:0000256" key="1">
    <source>
        <dbReference type="ARBA" id="ARBA00011073"/>
    </source>
</evidence>
<keyword evidence="2" id="KW-0645">Protease</keyword>
<evidence type="ECO:0000313" key="6">
    <source>
        <dbReference type="EMBL" id="MCQ8228049.1"/>
    </source>
</evidence>
<comment type="similarity">
    <text evidence="1">Belongs to the peptidase S8 family.</text>
</comment>
<accession>A0ABT1VN92</accession>
<dbReference type="Proteomes" id="UP001300015">
    <property type="component" value="Unassembled WGS sequence"/>
</dbReference>
<reference evidence="6 7" key="1">
    <citation type="submission" date="2022-07" db="EMBL/GenBank/DDBJ databases">
        <title>Pantoea trifolii sp. nov. isolated from root nodules of Trifolium rubens.</title>
        <authorList>
            <person name="Kalita M."/>
            <person name="Wdowiak-Wrobel S."/>
            <person name="Marek-Kozaczuk M."/>
            <person name="Palusinska-Szysz M."/>
            <person name="Sokolowski W."/>
            <person name="Coutinho T."/>
            <person name="Hlahane L."/>
        </authorList>
    </citation>
    <scope>NUCLEOTIDE SEQUENCE [LARGE SCALE GENOMIC DNA]</scope>
    <source>
        <strain evidence="6 7">MMK2</strain>
    </source>
</reference>
<keyword evidence="3" id="KW-0378">Hydrolase</keyword>
<comment type="caution">
    <text evidence="6">The sequence shown here is derived from an EMBL/GenBank/DDBJ whole genome shotgun (WGS) entry which is preliminary data.</text>
</comment>
<dbReference type="InterPro" id="IPR050131">
    <property type="entry name" value="Peptidase_S8_subtilisin-like"/>
</dbReference>
<dbReference type="RefSeq" id="WP_256696668.1">
    <property type="nucleotide sequence ID" value="NZ_JANIES010000001.1"/>
</dbReference>
<feature type="domain" description="Peptidase S8/S53" evidence="5">
    <location>
        <begin position="269"/>
        <end position="615"/>
    </location>
</feature>
<evidence type="ECO:0000313" key="7">
    <source>
        <dbReference type="Proteomes" id="UP001300015"/>
    </source>
</evidence>
<proteinExistence type="inferred from homology"/>
<dbReference type="Gene3D" id="3.40.50.200">
    <property type="entry name" value="Peptidase S8/S53 domain"/>
    <property type="match status" value="1"/>
</dbReference>
<dbReference type="InterPro" id="IPR036852">
    <property type="entry name" value="Peptidase_S8/S53_dom_sf"/>
</dbReference>
<evidence type="ECO:0000256" key="3">
    <source>
        <dbReference type="ARBA" id="ARBA00022801"/>
    </source>
</evidence>
<dbReference type="InterPro" id="IPR034074">
    <property type="entry name" value="Y4bN_pept_dom"/>
</dbReference>
<dbReference type="Pfam" id="PF00082">
    <property type="entry name" value="Peptidase_S8"/>
    <property type="match status" value="1"/>
</dbReference>
<dbReference type="InterPro" id="IPR023827">
    <property type="entry name" value="Peptidase_S8_Asp-AS"/>
</dbReference>
<evidence type="ECO:0000256" key="2">
    <source>
        <dbReference type="ARBA" id="ARBA00022670"/>
    </source>
</evidence>
<dbReference type="PANTHER" id="PTHR43806">
    <property type="entry name" value="PEPTIDASE S8"/>
    <property type="match status" value="1"/>
</dbReference>